<dbReference type="SMART" id="SM00283">
    <property type="entry name" value="MA"/>
    <property type="match status" value="1"/>
</dbReference>
<comment type="similarity">
    <text evidence="2">Belongs to the methyl-accepting chemotaxis (MCP) protein family.</text>
</comment>
<dbReference type="PROSITE" id="PS50885">
    <property type="entry name" value="HAMP"/>
    <property type="match status" value="1"/>
</dbReference>
<dbReference type="Gene3D" id="1.10.287.950">
    <property type="entry name" value="Methyl-accepting chemotaxis protein"/>
    <property type="match status" value="1"/>
</dbReference>
<dbReference type="EMBL" id="CP043506">
    <property type="protein sequence ID" value="QEO17323.1"/>
    <property type="molecule type" value="Genomic_DNA"/>
</dbReference>
<evidence type="ECO:0000313" key="7">
    <source>
        <dbReference type="Proteomes" id="UP000324536"/>
    </source>
</evidence>
<dbReference type="Pfam" id="PF11563">
    <property type="entry name" value="Protoglobin"/>
    <property type="match status" value="1"/>
</dbReference>
<feature type="domain" description="HAMP" evidence="5">
    <location>
        <begin position="198"/>
        <end position="250"/>
    </location>
</feature>
<dbReference type="InterPro" id="IPR012292">
    <property type="entry name" value="Globin/Proto"/>
</dbReference>
<protein>
    <submittedName>
        <fullName evidence="6">Globin-coupled sensor protein</fullName>
    </submittedName>
</protein>
<dbReference type="InterPro" id="IPR004089">
    <property type="entry name" value="MCPsignal_dom"/>
</dbReference>
<dbReference type="OrthoDB" id="266313at2"/>
<dbReference type="InterPro" id="IPR003660">
    <property type="entry name" value="HAMP_dom"/>
</dbReference>
<dbReference type="CDD" id="cd11386">
    <property type="entry name" value="MCP_signal"/>
    <property type="match status" value="1"/>
</dbReference>
<keyword evidence="1" id="KW-0145">Chemotaxis</keyword>
<dbReference type="GO" id="GO:0004888">
    <property type="term" value="F:transmembrane signaling receptor activity"/>
    <property type="evidence" value="ECO:0007669"/>
    <property type="project" value="InterPro"/>
</dbReference>
<dbReference type="PANTHER" id="PTHR43531:SF11">
    <property type="entry name" value="METHYL-ACCEPTING CHEMOTAXIS PROTEIN 3"/>
    <property type="match status" value="1"/>
</dbReference>
<feature type="domain" description="Methyl-accepting transducer" evidence="4">
    <location>
        <begin position="255"/>
        <end position="484"/>
    </location>
</feature>
<dbReference type="GO" id="GO:0020037">
    <property type="term" value="F:heme binding"/>
    <property type="evidence" value="ECO:0007669"/>
    <property type="project" value="InterPro"/>
</dbReference>
<dbReference type="AlphaFoldDB" id="A0A5C1YN74"/>
<dbReference type="InterPro" id="IPR004090">
    <property type="entry name" value="Chemotax_Me-accpt_rcpt"/>
</dbReference>
<dbReference type="Proteomes" id="UP000324536">
    <property type="component" value="Chromosome"/>
</dbReference>
<dbReference type="InterPro" id="IPR009050">
    <property type="entry name" value="Globin-like_sf"/>
</dbReference>
<accession>A0A5C1YN74</accession>
<dbReference type="Pfam" id="PF00015">
    <property type="entry name" value="MCPsignal"/>
    <property type="match status" value="1"/>
</dbReference>
<dbReference type="InterPro" id="IPR044398">
    <property type="entry name" value="Globin-sensor_dom"/>
</dbReference>
<evidence type="ECO:0000313" key="6">
    <source>
        <dbReference type="EMBL" id="QEO17323.1"/>
    </source>
</evidence>
<dbReference type="GO" id="GO:0016020">
    <property type="term" value="C:membrane"/>
    <property type="evidence" value="ECO:0007669"/>
    <property type="project" value="InterPro"/>
</dbReference>
<gene>
    <name evidence="6" type="ORF">FLP30_05945</name>
</gene>
<dbReference type="InterPro" id="IPR039379">
    <property type="entry name" value="Protoglobin_sensor_dom"/>
</dbReference>
<evidence type="ECO:0000259" key="5">
    <source>
        <dbReference type="PROSITE" id="PS50885"/>
    </source>
</evidence>
<evidence type="ECO:0000259" key="4">
    <source>
        <dbReference type="PROSITE" id="PS50111"/>
    </source>
</evidence>
<dbReference type="SUPFAM" id="SSF46458">
    <property type="entry name" value="Globin-like"/>
    <property type="match status" value="1"/>
</dbReference>
<name>A0A5C1YN74_9PROT</name>
<dbReference type="CDD" id="cd01068">
    <property type="entry name" value="globin_sensor"/>
    <property type="match status" value="1"/>
</dbReference>
<dbReference type="GO" id="GO:0007165">
    <property type="term" value="P:signal transduction"/>
    <property type="evidence" value="ECO:0007669"/>
    <property type="project" value="UniProtKB-KW"/>
</dbReference>
<keyword evidence="3" id="KW-0807">Transducer</keyword>
<dbReference type="RefSeq" id="WP_149279001.1">
    <property type="nucleotide sequence ID" value="NZ_CP043506.1"/>
</dbReference>
<dbReference type="Gene3D" id="1.10.490.10">
    <property type="entry name" value="Globins"/>
    <property type="match status" value="1"/>
</dbReference>
<dbReference type="GO" id="GO:0019825">
    <property type="term" value="F:oxygen binding"/>
    <property type="evidence" value="ECO:0007669"/>
    <property type="project" value="InterPro"/>
</dbReference>
<proteinExistence type="inferred from homology"/>
<evidence type="ECO:0000256" key="3">
    <source>
        <dbReference type="PROSITE-ProRule" id="PRU00284"/>
    </source>
</evidence>
<sequence length="510" mass="54645">MHAIAQTSTPPVSDITRLELGKRLDFLALGEEQCAAIRSLQSVMERELPNGLDLFYKQVSKTPETLKFFSSRGHMDRAKGAQVDHWRNISSASFGDSYAAQARAIGTVHARIGLEPRWYIGGYATVLDHLVQSAVQSNTSPGGLFSRKSQQTPAEFGKALGSLCKAVLLDIDLAISVYLEEAGKERERAQAETLERERRQNSLISDLDIGLKALAGGDLSFRFTSPFPQEFEGLRQNFNAALSSLSDAMGQVTGAVGGLETGSSEIAHAVEDLAQRTERQAATLNETAAALHTVTHGAEQTARITLDARGMAAQARQAARASETVMQDTIGTMRDIEGSSHKMSAIVDLLDGIAFQTNLLSLNAGVEAARAGESGRGFAVVAAEIRTLAEKSSVSAKEIRQLIGSSRGQVDSGVKLVASMHQTLQTIAQQVEAMTDAIGQINQLSQDQASSLGAVNKAIADINQSTQQNAAMVEQSSAATHNLRQETCTLAESVSRFQTARVLQLRTGTY</sequence>
<dbReference type="KEGG" id="acek:FLP30_05945"/>
<dbReference type="InterPro" id="IPR051310">
    <property type="entry name" value="MCP_chemotaxis"/>
</dbReference>
<dbReference type="GO" id="GO:0006935">
    <property type="term" value="P:chemotaxis"/>
    <property type="evidence" value="ECO:0007669"/>
    <property type="project" value="UniProtKB-KW"/>
</dbReference>
<dbReference type="PANTHER" id="PTHR43531">
    <property type="entry name" value="PROTEIN ICFG"/>
    <property type="match status" value="1"/>
</dbReference>
<evidence type="ECO:0000256" key="2">
    <source>
        <dbReference type="ARBA" id="ARBA00029447"/>
    </source>
</evidence>
<keyword evidence="7" id="KW-1185">Reference proteome</keyword>
<reference evidence="6 7" key="1">
    <citation type="submission" date="2019-09" db="EMBL/GenBank/DDBJ databases">
        <title>Genome sequencing of strain KACC 21233.</title>
        <authorList>
            <person name="Heo J."/>
            <person name="Kim S.-J."/>
            <person name="Kim J.-S."/>
            <person name="Hong S.-B."/>
            <person name="Kwon S.-W."/>
        </authorList>
    </citation>
    <scope>NUCLEOTIDE SEQUENCE [LARGE SCALE GENOMIC DNA]</scope>
    <source>
        <strain evidence="6 7">KACC 21233</strain>
    </source>
</reference>
<dbReference type="PROSITE" id="PS50111">
    <property type="entry name" value="CHEMOTAXIS_TRANSDUC_2"/>
    <property type="match status" value="1"/>
</dbReference>
<dbReference type="SUPFAM" id="SSF58104">
    <property type="entry name" value="Methyl-accepting chemotaxis protein (MCP) signaling domain"/>
    <property type="match status" value="1"/>
</dbReference>
<organism evidence="6 7">
    <name type="scientific">Acetobacter vaccinii</name>
    <dbReference type="NCBI Taxonomy" id="2592655"/>
    <lineage>
        <taxon>Bacteria</taxon>
        <taxon>Pseudomonadati</taxon>
        <taxon>Pseudomonadota</taxon>
        <taxon>Alphaproteobacteria</taxon>
        <taxon>Acetobacterales</taxon>
        <taxon>Acetobacteraceae</taxon>
        <taxon>Acetobacter</taxon>
    </lineage>
</organism>
<evidence type="ECO:0000256" key="1">
    <source>
        <dbReference type="ARBA" id="ARBA00022500"/>
    </source>
</evidence>
<dbReference type="PRINTS" id="PR00260">
    <property type="entry name" value="CHEMTRNSDUCR"/>
</dbReference>